<dbReference type="AlphaFoldDB" id="A0A421DAP2"/>
<comment type="caution">
    <text evidence="2">The sequence shown here is derived from an EMBL/GenBank/DDBJ whole genome shotgun (WGS) entry which is preliminary data.</text>
</comment>
<protein>
    <recommendedName>
        <fullName evidence="1">Retrotransposon gag domain-containing protein</fullName>
    </recommendedName>
</protein>
<gene>
    <name evidence="2" type="ORF">CFD26_106616</name>
</gene>
<keyword evidence="3" id="KW-1185">Reference proteome</keyword>
<dbReference type="STRING" id="1245748.A0A421DAP2"/>
<name>A0A421DAP2_9EURO</name>
<dbReference type="Pfam" id="PF03732">
    <property type="entry name" value="Retrotrans_gag"/>
    <property type="match status" value="1"/>
</dbReference>
<sequence>MTKSNIKPFYGRRDNAEDPHEYVQDIEYAIKLEKRHFHDPDYDWDEDRCILFRQNLKDKAELWYSQLSRATKDNWGLLKEEFLKRYQIDEVDAATRRFQVSQRVATLSQGPNEHILDYLNRCEDLESQAGKLESFGLNVVQGIADRTQKQRILFNLPLGRNRRTGRGFMQGTNWTGSLCTLERGWIPDIRISNSSQTFNMANPSAMTGAIALKEPLPNLKVSQRHTGHHALHQIYFVGNLAEWPNFAFLPSAFSLITTHTLISPSHTTINQYGKCNCSYHRG</sequence>
<dbReference type="EMBL" id="NIDN02000036">
    <property type="protein sequence ID" value="RLL99216.1"/>
    <property type="molecule type" value="Genomic_DNA"/>
</dbReference>
<dbReference type="OrthoDB" id="4500570at2759"/>
<dbReference type="Proteomes" id="UP000215289">
    <property type="component" value="Unassembled WGS sequence"/>
</dbReference>
<dbReference type="InterPro" id="IPR005162">
    <property type="entry name" value="Retrotrans_gag_dom"/>
</dbReference>
<reference evidence="2 3" key="1">
    <citation type="submission" date="2018-08" db="EMBL/GenBank/DDBJ databases">
        <title>Draft genome sequences of two Aspergillus turcosus clinical strains isolated from bronchoalveolar lavage fluid: one azole-susceptible and the other azole-resistant.</title>
        <authorList>
            <person name="Parent-Michaud M."/>
            <person name="Dufresne P.J."/>
            <person name="Fournier E."/>
            <person name="Martineau C."/>
            <person name="Moreira S."/>
            <person name="Perkins V."/>
            <person name="De Repentigny L."/>
            <person name="Dufresne S.F."/>
        </authorList>
    </citation>
    <scope>NUCLEOTIDE SEQUENCE [LARGE SCALE GENOMIC DNA]</scope>
    <source>
        <strain evidence="2">HMR AF 1038</strain>
    </source>
</reference>
<feature type="domain" description="Retrotransposon gag" evidence="1">
    <location>
        <begin position="52"/>
        <end position="131"/>
    </location>
</feature>
<evidence type="ECO:0000313" key="2">
    <source>
        <dbReference type="EMBL" id="RLL99216.1"/>
    </source>
</evidence>
<accession>A0A421DAP2</accession>
<proteinExistence type="predicted"/>
<evidence type="ECO:0000259" key="1">
    <source>
        <dbReference type="Pfam" id="PF03732"/>
    </source>
</evidence>
<organism evidence="2 3">
    <name type="scientific">Aspergillus turcosus</name>
    <dbReference type="NCBI Taxonomy" id="1245748"/>
    <lineage>
        <taxon>Eukaryota</taxon>
        <taxon>Fungi</taxon>
        <taxon>Dikarya</taxon>
        <taxon>Ascomycota</taxon>
        <taxon>Pezizomycotina</taxon>
        <taxon>Eurotiomycetes</taxon>
        <taxon>Eurotiomycetidae</taxon>
        <taxon>Eurotiales</taxon>
        <taxon>Aspergillaceae</taxon>
        <taxon>Aspergillus</taxon>
        <taxon>Aspergillus subgen. Fumigati</taxon>
    </lineage>
</organism>
<evidence type="ECO:0000313" key="3">
    <source>
        <dbReference type="Proteomes" id="UP000215289"/>
    </source>
</evidence>